<evidence type="ECO:0000259" key="1">
    <source>
        <dbReference type="PROSITE" id="PS00028"/>
    </source>
</evidence>
<gene>
    <name evidence="2" type="ORF">RFI_07043</name>
</gene>
<dbReference type="AlphaFoldDB" id="X6NXS2"/>
<evidence type="ECO:0000313" key="3">
    <source>
        <dbReference type="Proteomes" id="UP000023152"/>
    </source>
</evidence>
<dbReference type="Gene3D" id="3.90.176.10">
    <property type="entry name" value="Toxin ADP-ribosyltransferase, Chain A, domain 1"/>
    <property type="match status" value="1"/>
</dbReference>
<dbReference type="OrthoDB" id="9990006at2759"/>
<proteinExistence type="predicted"/>
<feature type="domain" description="C2H2-type" evidence="1">
    <location>
        <begin position="209"/>
        <end position="231"/>
    </location>
</feature>
<feature type="non-terminal residue" evidence="2">
    <location>
        <position position="1"/>
    </location>
</feature>
<dbReference type="EMBL" id="ASPP01005685">
    <property type="protein sequence ID" value="ETO30077.1"/>
    <property type="molecule type" value="Genomic_DNA"/>
</dbReference>
<protein>
    <recommendedName>
        <fullName evidence="1">C2H2-type domain-containing protein</fullName>
    </recommendedName>
</protein>
<accession>X6NXS2</accession>
<reference evidence="2 3" key="1">
    <citation type="journal article" date="2013" name="Curr. Biol.">
        <title>The Genome of the Foraminiferan Reticulomyxa filosa.</title>
        <authorList>
            <person name="Glockner G."/>
            <person name="Hulsmann N."/>
            <person name="Schleicher M."/>
            <person name="Noegel A.A."/>
            <person name="Eichinger L."/>
            <person name="Gallinger C."/>
            <person name="Pawlowski J."/>
            <person name="Sierra R."/>
            <person name="Euteneuer U."/>
            <person name="Pillet L."/>
            <person name="Moustafa A."/>
            <person name="Platzer M."/>
            <person name="Groth M."/>
            <person name="Szafranski K."/>
            <person name="Schliwa M."/>
        </authorList>
    </citation>
    <scope>NUCLEOTIDE SEQUENCE [LARGE SCALE GENOMIC DNA]</scope>
</reference>
<organism evidence="2 3">
    <name type="scientific">Reticulomyxa filosa</name>
    <dbReference type="NCBI Taxonomy" id="46433"/>
    <lineage>
        <taxon>Eukaryota</taxon>
        <taxon>Sar</taxon>
        <taxon>Rhizaria</taxon>
        <taxon>Retaria</taxon>
        <taxon>Foraminifera</taxon>
        <taxon>Monothalamids</taxon>
        <taxon>Reticulomyxidae</taxon>
        <taxon>Reticulomyxa</taxon>
    </lineage>
</organism>
<dbReference type="PROSITE" id="PS00028">
    <property type="entry name" value="ZINC_FINGER_C2H2_1"/>
    <property type="match status" value="1"/>
</dbReference>
<dbReference type="InterPro" id="IPR013087">
    <property type="entry name" value="Znf_C2H2_type"/>
</dbReference>
<evidence type="ECO:0000313" key="2">
    <source>
        <dbReference type="EMBL" id="ETO30077.1"/>
    </source>
</evidence>
<dbReference type="Proteomes" id="UP000023152">
    <property type="component" value="Unassembled WGS sequence"/>
</dbReference>
<sequence>EFNSFYVTTKCEQNFLKEPLNPYSITLGQGFQNLKDKLKDYYYLKDRTDESVWFNYYPHYPNIPIYWKIDSRFIVSYKFTIEIEDNFKKDIKYGISKDTVSSNKNVYKIKLIENAFCLIPPAKDEMKTLLHEVIKNNFLTDLIPKELPGSEEKIKEQINYKKNNPDKLILNNGILTILNEINTLYHDDIHKQMGYPLQLHHICAILLYCGKSCNVQFSYDQIQFKHRNWIHLDMYLCNAINILHKHERREESDIELYSGLKGVRLENIAREIKVGYFISHVSTSDDVQVAQMFKGDQGCILHFHPSMRRANNIQSCNVSWISPFKHEREILFARTCTIYDMSETLHNTFHAWSAKIEDEDENTQVILLTWVIYDKYLRDVMEISAIWNHDVDLNLIYIILKRVQGNSSKAKILLSCFKAWEESNNYQTYAQKMNEYKKQRCCNEQVNLFFFHLTPILKRLSPNELAAVATVVDGLPFTKKDTNAWKNKK</sequence>
<comment type="caution">
    <text evidence="2">The sequence shown here is derived from an EMBL/GenBank/DDBJ whole genome shotgun (WGS) entry which is preliminary data.</text>
</comment>
<dbReference type="SUPFAM" id="SSF56399">
    <property type="entry name" value="ADP-ribosylation"/>
    <property type="match status" value="1"/>
</dbReference>
<keyword evidence="3" id="KW-1185">Reference proteome</keyword>
<name>X6NXS2_RETFI</name>